<dbReference type="AlphaFoldDB" id="A0A844G7X2"/>
<dbReference type="Proteomes" id="UP000435649">
    <property type="component" value="Unassembled WGS sequence"/>
</dbReference>
<name>A0A844G7X2_9BACT</name>
<dbReference type="GO" id="GO:0016020">
    <property type="term" value="C:membrane"/>
    <property type="evidence" value="ECO:0007669"/>
    <property type="project" value="UniProtKB-SubCell"/>
</dbReference>
<reference evidence="7 8" key="1">
    <citation type="submission" date="2019-08" db="EMBL/GenBank/DDBJ databases">
        <title>In-depth cultivation of the pig gut microbiome towards novel bacterial diversity and tailored functional studies.</title>
        <authorList>
            <person name="Wylensek D."/>
            <person name="Hitch T.C.A."/>
            <person name="Clavel T."/>
        </authorList>
    </citation>
    <scope>NUCLEOTIDE SEQUENCE [LARGE SCALE GENOMIC DNA]</scope>
    <source>
        <strain evidence="7 8">BBE-744-WT-12</strain>
    </source>
</reference>
<sequence>MRIKNFTLIELLVVIAIIAILASMLLPALNQARNRAKEIKCTSNLKQVATYMIMYVDQNRVVPARNGNFGAYSGKWQDTLMAYYSPNTKLTDWCFTETKFGKKFPKGPFGCPLSTGDDNTVETTNYGINGYMATDNGGNGDTPVANVKIRNFNKVRQPSARGLIFDISVKNSSWPDMVAWDRGGMMKGAGATWRHLNNAGANFAFVDGHVDGKDYRAIGTDGGNDVLWGKDE</sequence>
<comment type="caution">
    <text evidence="7">The sequence shown here is derived from an EMBL/GenBank/DDBJ whole genome shotgun (WGS) entry which is preliminary data.</text>
</comment>
<dbReference type="PANTHER" id="PTHR30093:SF44">
    <property type="entry name" value="TYPE II SECRETION SYSTEM CORE PROTEIN G"/>
    <property type="match status" value="1"/>
</dbReference>
<keyword evidence="3 6" id="KW-0812">Transmembrane</keyword>
<evidence type="ECO:0000313" key="8">
    <source>
        <dbReference type="Proteomes" id="UP000435649"/>
    </source>
</evidence>
<accession>A0A844G7X2</accession>
<keyword evidence="4 6" id="KW-1133">Transmembrane helix</keyword>
<dbReference type="Gene3D" id="3.30.700.10">
    <property type="entry name" value="Glycoprotein, Type 4 Pilin"/>
    <property type="match status" value="1"/>
</dbReference>
<dbReference type="NCBIfam" id="TIGR02532">
    <property type="entry name" value="IV_pilin_GFxxxE"/>
    <property type="match status" value="1"/>
</dbReference>
<dbReference type="InterPro" id="IPR045584">
    <property type="entry name" value="Pilin-like"/>
</dbReference>
<feature type="transmembrane region" description="Helical" evidence="6">
    <location>
        <begin position="6"/>
        <end position="29"/>
    </location>
</feature>
<evidence type="ECO:0000256" key="2">
    <source>
        <dbReference type="ARBA" id="ARBA00022481"/>
    </source>
</evidence>
<keyword evidence="8" id="KW-1185">Reference proteome</keyword>
<keyword evidence="2" id="KW-0488">Methylation</keyword>
<dbReference type="PANTHER" id="PTHR30093">
    <property type="entry name" value="GENERAL SECRETION PATHWAY PROTEIN G"/>
    <property type="match status" value="1"/>
</dbReference>
<dbReference type="SUPFAM" id="SSF54523">
    <property type="entry name" value="Pili subunits"/>
    <property type="match status" value="1"/>
</dbReference>
<evidence type="ECO:0000256" key="4">
    <source>
        <dbReference type="ARBA" id="ARBA00022989"/>
    </source>
</evidence>
<comment type="subcellular location">
    <subcellularLocation>
        <location evidence="1">Membrane</location>
        <topology evidence="1">Single-pass membrane protein</topology>
    </subcellularLocation>
</comment>
<evidence type="ECO:0000313" key="7">
    <source>
        <dbReference type="EMBL" id="MST98399.1"/>
    </source>
</evidence>
<proteinExistence type="predicted"/>
<evidence type="ECO:0000256" key="5">
    <source>
        <dbReference type="ARBA" id="ARBA00023136"/>
    </source>
</evidence>
<keyword evidence="5 6" id="KW-0472">Membrane</keyword>
<evidence type="ECO:0000256" key="6">
    <source>
        <dbReference type="SAM" id="Phobius"/>
    </source>
</evidence>
<dbReference type="RefSeq" id="WP_154419410.1">
    <property type="nucleotide sequence ID" value="NZ_CALXOB010000049.1"/>
</dbReference>
<evidence type="ECO:0000256" key="3">
    <source>
        <dbReference type="ARBA" id="ARBA00022692"/>
    </source>
</evidence>
<evidence type="ECO:0000256" key="1">
    <source>
        <dbReference type="ARBA" id="ARBA00004167"/>
    </source>
</evidence>
<protein>
    <submittedName>
        <fullName evidence="7">Type II secretion system protein</fullName>
    </submittedName>
</protein>
<dbReference type="InterPro" id="IPR012902">
    <property type="entry name" value="N_methyl_site"/>
</dbReference>
<dbReference type="EMBL" id="VUNS01000018">
    <property type="protein sequence ID" value="MST98399.1"/>
    <property type="molecule type" value="Genomic_DNA"/>
</dbReference>
<organism evidence="7 8">
    <name type="scientific">Victivallis lenta</name>
    <dbReference type="NCBI Taxonomy" id="2606640"/>
    <lineage>
        <taxon>Bacteria</taxon>
        <taxon>Pseudomonadati</taxon>
        <taxon>Lentisphaerota</taxon>
        <taxon>Lentisphaeria</taxon>
        <taxon>Victivallales</taxon>
        <taxon>Victivallaceae</taxon>
        <taxon>Victivallis</taxon>
    </lineage>
</organism>
<gene>
    <name evidence="7" type="ORF">FYJ85_15260</name>
</gene>